<dbReference type="AlphaFoldDB" id="A0AAE8SQI2"/>
<protein>
    <submittedName>
        <fullName evidence="1">Uncharacterized protein</fullName>
    </submittedName>
</protein>
<dbReference type="Gene3D" id="3.40.390.10">
    <property type="entry name" value="Collagenase (Catalytic Domain)"/>
    <property type="match status" value="1"/>
</dbReference>
<keyword evidence="2" id="KW-1185">Reference proteome</keyword>
<organism evidence="1 2">
    <name type="scientific">Fusarium torulosum</name>
    <dbReference type="NCBI Taxonomy" id="33205"/>
    <lineage>
        <taxon>Eukaryota</taxon>
        <taxon>Fungi</taxon>
        <taxon>Dikarya</taxon>
        <taxon>Ascomycota</taxon>
        <taxon>Pezizomycotina</taxon>
        <taxon>Sordariomycetes</taxon>
        <taxon>Hypocreomycetidae</taxon>
        <taxon>Hypocreales</taxon>
        <taxon>Nectriaceae</taxon>
        <taxon>Fusarium</taxon>
    </lineage>
</organism>
<reference evidence="1" key="1">
    <citation type="submission" date="2018-03" db="EMBL/GenBank/DDBJ databases">
        <authorList>
            <person name="Guldener U."/>
        </authorList>
    </citation>
    <scope>NUCLEOTIDE SEQUENCE</scope>
</reference>
<gene>
    <name evidence="1" type="ORF">FTOL_13756</name>
</gene>
<proteinExistence type="predicted"/>
<name>A0AAE8SQI2_9HYPO</name>
<dbReference type="InterPro" id="IPR024079">
    <property type="entry name" value="MetalloPept_cat_dom_sf"/>
</dbReference>
<dbReference type="GO" id="GO:0008237">
    <property type="term" value="F:metallopeptidase activity"/>
    <property type="evidence" value="ECO:0007669"/>
    <property type="project" value="InterPro"/>
</dbReference>
<accession>A0AAE8SQI2</accession>
<dbReference type="Proteomes" id="UP001187734">
    <property type="component" value="Unassembled WGS sequence"/>
</dbReference>
<evidence type="ECO:0000313" key="1">
    <source>
        <dbReference type="EMBL" id="SPJ92791.1"/>
    </source>
</evidence>
<comment type="caution">
    <text evidence="1">The sequence shown here is derived from an EMBL/GenBank/DDBJ whole genome shotgun (WGS) entry which is preliminary data.</text>
</comment>
<evidence type="ECO:0000313" key="2">
    <source>
        <dbReference type="Proteomes" id="UP001187734"/>
    </source>
</evidence>
<sequence>MDSSEDKCRKGFTVGQRHRMHSSYEFYRSHEYPYYDLNLYMFIRVF</sequence>
<dbReference type="EMBL" id="ONZP01001008">
    <property type="protein sequence ID" value="SPJ92791.1"/>
    <property type="molecule type" value="Genomic_DNA"/>
</dbReference>